<organism evidence="1 2">
    <name type="scientific">Lishizhenia tianjinensis</name>
    <dbReference type="NCBI Taxonomy" id="477690"/>
    <lineage>
        <taxon>Bacteria</taxon>
        <taxon>Pseudomonadati</taxon>
        <taxon>Bacteroidota</taxon>
        <taxon>Flavobacteriia</taxon>
        <taxon>Flavobacteriales</taxon>
        <taxon>Crocinitomicaceae</taxon>
        <taxon>Lishizhenia</taxon>
    </lineage>
</organism>
<protein>
    <submittedName>
        <fullName evidence="1">Uncharacterized protein</fullName>
    </submittedName>
</protein>
<dbReference type="STRING" id="477690.SAMN05216474_0212"/>
<evidence type="ECO:0000313" key="2">
    <source>
        <dbReference type="Proteomes" id="UP000236454"/>
    </source>
</evidence>
<gene>
    <name evidence="1" type="ORF">SAMN05216474_0212</name>
</gene>
<name>A0A1I6XHQ7_9FLAO</name>
<proteinExistence type="predicted"/>
<dbReference type="AlphaFoldDB" id="A0A1I6XHQ7"/>
<dbReference type="EMBL" id="FPAS01000001">
    <property type="protein sequence ID" value="SFT37849.1"/>
    <property type="molecule type" value="Genomic_DNA"/>
</dbReference>
<evidence type="ECO:0000313" key="1">
    <source>
        <dbReference type="EMBL" id="SFT37849.1"/>
    </source>
</evidence>
<dbReference type="OrthoDB" id="1003648at2"/>
<reference evidence="1 2" key="1">
    <citation type="submission" date="2016-10" db="EMBL/GenBank/DDBJ databases">
        <authorList>
            <person name="de Groot N.N."/>
        </authorList>
    </citation>
    <scope>NUCLEOTIDE SEQUENCE [LARGE SCALE GENOMIC DNA]</scope>
    <source>
        <strain evidence="1 2">CGMCC 1.7005</strain>
    </source>
</reference>
<sequence length="226" mass="26240">MSECTDKIKDLLINRAVLKQDVFENTKKQFQMFKEVVKNEIDCLKSELNNDRVRLFYEDKGDYEIHAYIGSDVLVFNMHTNVFRFTDDNPLWKSSYLANNKGMGYCGVINVYNFLAESFLQGRMNDAGFLIGRIFLNKENHFIVEGKGKLGVLYRDFVNTTLTKEVWKDVVEHTFIHAIEFDLISPPYENVSVVSVMQIKSLSSSLQMKTSKRLGFKFQAEQEKII</sequence>
<accession>A0A1I6XHQ7</accession>
<dbReference type="Proteomes" id="UP000236454">
    <property type="component" value="Unassembled WGS sequence"/>
</dbReference>
<keyword evidence="2" id="KW-1185">Reference proteome</keyword>
<dbReference type="RefSeq" id="WP_090245362.1">
    <property type="nucleotide sequence ID" value="NZ_FPAS01000001.1"/>
</dbReference>